<evidence type="ECO:0000256" key="1">
    <source>
        <dbReference type="SAM" id="MobiDB-lite"/>
    </source>
</evidence>
<dbReference type="HOGENOM" id="CLU_030660_0_0_1"/>
<name>T5AFM3_OPHSC</name>
<sequence length="613" mass="68135">MPKQHTLLGRSIPRFTPRRLASLLLSLSLLAIILIALLTGAVPSSPALVAYDSNIATPPPRPGDAFSQTVLSPFRPLAHRPPRQRDDEYAGVSWWADWKWLSVPFSSSLTLDNDRALLPPLAPRQPIYCYYDAGTDKPPEEKDAESDLLLTWRRAWWARGFRPLVLTLAAAMKHPSYAQLEQLDMSPAVRRDLTRWLAWHAKGGGMLAHYTLLPTAADEDPMLSFLRRGEFPHLVRWQGLGDALLVGQQDDVGAAIHQAMHPANLRVLETGMADLPGGLIEIDKTAAPLASYAQGVVDKKYPKVALDFRIGRARGLRSLNKLMTAHLHISWQNRFPEGIEVLKPHPEHTTTLVRDALKLARRLASCSVSSMPSTCPPSQPQCAPCVATAPMRISTPARYRNTSQVFSIGTVPHPWTFALLDNLQESFNVSWIRRESARDPWLTAVTQALLGAGASGNRRVMSLKEAIAGEHATSRSLWLVAEDEMPADVSWHFGFAVPAHGMDQGKSESPVPAMRHARKKPKALQLGNGPVASKEDLALEAPLLKRAKRVVAQTKPTEETRIRASLEAWNMADTETWKFVRAFQARNAMEKARWDKDEAELVDDARTDKRRRG</sequence>
<protein>
    <submittedName>
        <fullName evidence="2">Uncharacterized protein</fullName>
    </submittedName>
</protein>
<dbReference type="eggNOG" id="ENOG502QS15">
    <property type="taxonomic scope" value="Eukaryota"/>
</dbReference>
<reference evidence="2 3" key="1">
    <citation type="journal article" date="2013" name="Chin. Sci. Bull.">
        <title>Genome survey uncovers the secrets of sex and lifestyle in caterpillar fungus.</title>
        <authorList>
            <person name="Hu X."/>
            <person name="Zhang Y."/>
            <person name="Xiao G."/>
            <person name="Zheng P."/>
            <person name="Xia Y."/>
            <person name="Zhang X."/>
            <person name="St Leger R.J."/>
            <person name="Liu X."/>
            <person name="Wang C."/>
        </authorList>
    </citation>
    <scope>NUCLEOTIDE SEQUENCE [LARGE SCALE GENOMIC DNA]</scope>
    <source>
        <strain evidence="3">Co18 / CGMCC 3.14243</strain>
        <tissue evidence="2">Fruit-body</tissue>
    </source>
</reference>
<feature type="region of interest" description="Disordered" evidence="1">
    <location>
        <begin position="593"/>
        <end position="613"/>
    </location>
</feature>
<dbReference type="PANTHER" id="PTHR42055">
    <property type="entry name" value="YALI0E03476P"/>
    <property type="match status" value="1"/>
</dbReference>
<dbReference type="Proteomes" id="UP000019374">
    <property type="component" value="Unassembled WGS sequence"/>
</dbReference>
<organism evidence="2 3">
    <name type="scientific">Ophiocordyceps sinensis (strain Co18 / CGMCC 3.14243)</name>
    <name type="common">Yarsagumba caterpillar fungus</name>
    <name type="synonym">Hirsutella sinensis</name>
    <dbReference type="NCBI Taxonomy" id="911162"/>
    <lineage>
        <taxon>Eukaryota</taxon>
        <taxon>Fungi</taxon>
        <taxon>Dikarya</taxon>
        <taxon>Ascomycota</taxon>
        <taxon>Pezizomycotina</taxon>
        <taxon>Sordariomycetes</taxon>
        <taxon>Hypocreomycetidae</taxon>
        <taxon>Hypocreales</taxon>
        <taxon>Ophiocordycipitaceae</taxon>
        <taxon>Ophiocordyceps</taxon>
    </lineage>
</organism>
<dbReference type="EMBL" id="KE652500">
    <property type="protein sequence ID" value="EQL01389.1"/>
    <property type="molecule type" value="Genomic_DNA"/>
</dbReference>
<gene>
    <name evidence="2" type="ORF">OCS_02902</name>
</gene>
<dbReference type="OrthoDB" id="5312133at2759"/>
<evidence type="ECO:0000313" key="3">
    <source>
        <dbReference type="Proteomes" id="UP000019374"/>
    </source>
</evidence>
<dbReference type="AlphaFoldDB" id="T5AFM3"/>
<evidence type="ECO:0000313" key="2">
    <source>
        <dbReference type="EMBL" id="EQL01389.1"/>
    </source>
</evidence>
<accession>T5AFM3</accession>
<dbReference type="PANTHER" id="PTHR42055:SF1">
    <property type="entry name" value="YALI0E03476P"/>
    <property type="match status" value="1"/>
</dbReference>
<proteinExistence type="predicted"/>